<dbReference type="RefSeq" id="WP_016211454.1">
    <property type="nucleotide sequence ID" value="NZ_CP012413.1"/>
</dbReference>
<dbReference type="EMBL" id="CP038908">
    <property type="protein sequence ID" value="QGO05765.1"/>
    <property type="molecule type" value="Genomic_DNA"/>
</dbReference>
<dbReference type="GeneID" id="66740841"/>
<dbReference type="InterPro" id="IPR010710">
    <property type="entry name" value="DUF1289"/>
</dbReference>
<sequence>MIDDKATPCVGLCSTVYGDDVCRGCKRFYHEVIDWNQYDVSLKQKTWWRLEQLAVEILQPKIEIIDIEILRAQLDKHQIRYFRFQSPFCWAHALLRAGAEKINDITCYGLKLHRDYIQLSLVEFLHKIEDEFYQKSIDWFNDSIDEIEPIELFVHK</sequence>
<evidence type="ECO:0000313" key="1">
    <source>
        <dbReference type="EMBL" id="QGO05765.1"/>
    </source>
</evidence>
<proteinExistence type="predicted"/>
<gene>
    <name evidence="1" type="ORF">Psal009_01661</name>
</gene>
<dbReference type="Pfam" id="PF06945">
    <property type="entry name" value="DUF1289"/>
    <property type="match status" value="1"/>
</dbReference>
<accession>A0A9Q5VEG4</accession>
<name>A0A9Q5VEG4_PISSA</name>
<keyword evidence="2" id="KW-1185">Reference proteome</keyword>
<dbReference type="AlphaFoldDB" id="A0A9Q5VEG4"/>
<dbReference type="PANTHER" id="PTHR35175">
    <property type="entry name" value="DUF1289 DOMAIN-CONTAINING PROTEIN"/>
    <property type="match status" value="1"/>
</dbReference>
<organism evidence="1 2">
    <name type="scientific">Piscirickettsia salmonis</name>
    <dbReference type="NCBI Taxonomy" id="1238"/>
    <lineage>
        <taxon>Bacteria</taxon>
        <taxon>Pseudomonadati</taxon>
        <taxon>Pseudomonadota</taxon>
        <taxon>Gammaproteobacteria</taxon>
        <taxon>Thiotrichales</taxon>
        <taxon>Piscirickettsiaceae</taxon>
        <taxon>Piscirickettsia</taxon>
    </lineage>
</organism>
<evidence type="ECO:0000313" key="2">
    <source>
        <dbReference type="Proteomes" id="UP000422232"/>
    </source>
</evidence>
<protein>
    <submittedName>
        <fullName evidence="1">Fe-S protein</fullName>
    </submittedName>
</protein>
<reference evidence="1 2" key="1">
    <citation type="submission" date="2019-04" db="EMBL/GenBank/DDBJ databases">
        <title>Complete genome sequencing of Piscirickettsia salmonis strain Psal-009.</title>
        <authorList>
            <person name="Schober I."/>
            <person name="Bunk B."/>
            <person name="Sproer C."/>
            <person name="Carril G.P."/>
            <person name="Riedel T."/>
            <person name="Flores-Herrera P.A."/>
            <person name="Nourdin-Galindo G."/>
            <person name="Marshall S.H."/>
            <person name="Overmann J."/>
        </authorList>
    </citation>
    <scope>NUCLEOTIDE SEQUENCE [LARGE SCALE GENOMIC DNA]</scope>
    <source>
        <strain evidence="1 2">Psal-009</strain>
    </source>
</reference>
<dbReference type="PANTHER" id="PTHR35175:SF1">
    <property type="entry name" value="OXIDOREDUCTASE"/>
    <property type="match status" value="1"/>
</dbReference>
<dbReference type="Proteomes" id="UP000422232">
    <property type="component" value="Chromosome"/>
</dbReference>